<comment type="caution">
    <text evidence="2">The sequence shown here is derived from an EMBL/GenBank/DDBJ whole genome shotgun (WGS) entry which is preliminary data.</text>
</comment>
<keyword evidence="1" id="KW-0812">Transmembrane</keyword>
<evidence type="ECO:0000256" key="1">
    <source>
        <dbReference type="SAM" id="Phobius"/>
    </source>
</evidence>
<evidence type="ECO:0000313" key="3">
    <source>
        <dbReference type="Proteomes" id="UP000050833"/>
    </source>
</evidence>
<feature type="transmembrane region" description="Helical" evidence="1">
    <location>
        <begin position="63"/>
        <end position="80"/>
    </location>
</feature>
<keyword evidence="1" id="KW-1133">Transmembrane helix</keyword>
<evidence type="ECO:0008006" key="4">
    <source>
        <dbReference type="Google" id="ProtNLM"/>
    </source>
</evidence>
<dbReference type="InterPro" id="IPR014211">
    <property type="entry name" value="Spore_III_AD"/>
</dbReference>
<proteinExistence type="predicted"/>
<feature type="transmembrane region" description="Helical" evidence="1">
    <location>
        <begin position="100"/>
        <end position="118"/>
    </location>
</feature>
<dbReference type="Pfam" id="PF06686">
    <property type="entry name" value="SpoIIIAC"/>
    <property type="match status" value="2"/>
</dbReference>
<reference evidence="2 3" key="1">
    <citation type="submission" date="2015-10" db="EMBL/GenBank/DDBJ databases">
        <title>Butyribacter intestini gen. nov., sp. nov., a butyric acid-producing bacterium of the family Lachnospiraceae isolated from the human faeces.</title>
        <authorList>
            <person name="Zou Y."/>
            <person name="Xue W."/>
            <person name="Luo G."/>
            <person name="Lv M."/>
        </authorList>
    </citation>
    <scope>NUCLEOTIDE SEQUENCE [LARGE SCALE GENOMIC DNA]</scope>
    <source>
        <strain evidence="2 3">TF01-11</strain>
    </source>
</reference>
<protein>
    <recommendedName>
        <fullName evidence="4">Stage III sporulation protein AD</fullName>
    </recommendedName>
</protein>
<organism evidence="2 3">
    <name type="scientific">Butyribacter intestini</name>
    <dbReference type="NCBI Taxonomy" id="1703332"/>
    <lineage>
        <taxon>Bacteria</taxon>
        <taxon>Bacillati</taxon>
        <taxon>Bacillota</taxon>
        <taxon>Clostridia</taxon>
        <taxon>Lachnospirales</taxon>
        <taxon>Lachnospiraceae</taxon>
        <taxon>Butyribacter</taxon>
    </lineage>
</organism>
<feature type="transmembrane region" description="Helical" evidence="1">
    <location>
        <begin position="25"/>
        <end position="42"/>
    </location>
</feature>
<dbReference type="EMBL" id="LLKB01000001">
    <property type="protein sequence ID" value="KQC85989.1"/>
    <property type="molecule type" value="Genomic_DNA"/>
</dbReference>
<accession>A0AAW3JV39</accession>
<name>A0AAW3JV39_9FIRM</name>
<sequence>MLKIAIIGVMAVFLALPLKESKPEFSTLIIISGCMLILGCAVSKIAEIIRVITKINKYMGEQSVYLGILFKIISITYIAEFGASLCRDSGYSAIGNQVEFFGKIMILAVSMPIITTLFETISSIMGK</sequence>
<gene>
    <name evidence="2" type="ORF">APZ18_01995</name>
</gene>
<dbReference type="InterPro" id="IPR025664">
    <property type="entry name" value="Spore_III_AC/AD"/>
</dbReference>
<dbReference type="RefSeq" id="WP_022015121.1">
    <property type="nucleotide sequence ID" value="NZ_DBGBRS010000149.1"/>
</dbReference>
<dbReference type="AlphaFoldDB" id="A0AAW3JV39"/>
<dbReference type="NCBIfam" id="TIGR02849">
    <property type="entry name" value="spore_III_AD"/>
    <property type="match status" value="1"/>
</dbReference>
<keyword evidence="1" id="KW-0472">Membrane</keyword>
<dbReference type="Proteomes" id="UP000050833">
    <property type="component" value="Unassembled WGS sequence"/>
</dbReference>
<keyword evidence="3" id="KW-1185">Reference proteome</keyword>
<evidence type="ECO:0000313" key="2">
    <source>
        <dbReference type="EMBL" id="KQC85989.1"/>
    </source>
</evidence>